<organism evidence="3 4">
    <name type="scientific">Nibrella viscosa</name>
    <dbReference type="NCBI Taxonomy" id="1084524"/>
    <lineage>
        <taxon>Bacteria</taxon>
        <taxon>Pseudomonadati</taxon>
        <taxon>Bacteroidota</taxon>
        <taxon>Cytophagia</taxon>
        <taxon>Cytophagales</taxon>
        <taxon>Spirosomataceae</taxon>
        <taxon>Nibrella</taxon>
    </lineage>
</organism>
<dbReference type="PROSITE" id="PS51154">
    <property type="entry name" value="MACRO"/>
    <property type="match status" value="1"/>
</dbReference>
<evidence type="ECO:0000256" key="1">
    <source>
        <dbReference type="ARBA" id="ARBA00035885"/>
    </source>
</evidence>
<accession>A0ABP8K1L5</accession>
<sequence>MIRYVTGNLLDADAQALVNTVNTVGVMGKGIALQFKEHFPANFRIYKKACDNKELAPGKLLVTREQTTTGEKVIINFPTKTDWKRKSTYAYIEAGLQELARLIREEQLTSIALPPLGCGNGGLDWDKVRPMMEQYLGDLNADIQIYEPNEAVKSVLQQQNTRKKVELTPARAMLLYAMFSYERMDEAASLFVANKLAYFLQRLGENLQLKFVAHHYGPYTNQVEHVLYYLNGTYLTGLEQKSAKAFEPLVLNYDKLDEVVEYIRHNLSPAQQQRLQNLTRLIDGFQSALSLEVLASVDYILNEHGPLSVPEVYERIQSWSDRKKRIIQERHINIAMNQLQAYRQTGLHYAISE</sequence>
<dbReference type="PANTHER" id="PTHR12521">
    <property type="entry name" value="PROTEIN C6ORF130"/>
    <property type="match status" value="1"/>
</dbReference>
<evidence type="ECO:0000259" key="2">
    <source>
        <dbReference type="PROSITE" id="PS51154"/>
    </source>
</evidence>
<dbReference type="Proteomes" id="UP001500936">
    <property type="component" value="Unassembled WGS sequence"/>
</dbReference>
<proteinExistence type="predicted"/>
<dbReference type="CDD" id="cd02901">
    <property type="entry name" value="Macro_Poa1p-like"/>
    <property type="match status" value="1"/>
</dbReference>
<dbReference type="RefSeq" id="WP_345264627.1">
    <property type="nucleotide sequence ID" value="NZ_BAABHB010000002.1"/>
</dbReference>
<evidence type="ECO:0000313" key="3">
    <source>
        <dbReference type="EMBL" id="GAA4399028.1"/>
    </source>
</evidence>
<protein>
    <submittedName>
        <fullName evidence="3">Macro domain-containing protein</fullName>
    </submittedName>
</protein>
<dbReference type="EMBL" id="BAABHB010000002">
    <property type="protein sequence ID" value="GAA4399028.1"/>
    <property type="molecule type" value="Genomic_DNA"/>
</dbReference>
<evidence type="ECO:0000313" key="4">
    <source>
        <dbReference type="Proteomes" id="UP001500936"/>
    </source>
</evidence>
<gene>
    <name evidence="3" type="ORF">GCM10023187_10310</name>
</gene>
<dbReference type="PANTHER" id="PTHR12521:SF0">
    <property type="entry name" value="ADP-RIBOSE GLYCOHYDROLASE OARD1"/>
    <property type="match status" value="1"/>
</dbReference>
<dbReference type="InterPro" id="IPR050892">
    <property type="entry name" value="ADP-ribose_metab_enzymes"/>
</dbReference>
<keyword evidence="4" id="KW-1185">Reference proteome</keyword>
<feature type="domain" description="Macro" evidence="2">
    <location>
        <begin position="1"/>
        <end position="154"/>
    </location>
</feature>
<comment type="caution">
    <text evidence="3">The sequence shown here is derived from an EMBL/GenBank/DDBJ whole genome shotgun (WGS) entry which is preliminary data.</text>
</comment>
<dbReference type="Gene3D" id="3.40.220.10">
    <property type="entry name" value="Leucine Aminopeptidase, subunit E, domain 1"/>
    <property type="match status" value="1"/>
</dbReference>
<dbReference type="InterPro" id="IPR002589">
    <property type="entry name" value="Macro_dom"/>
</dbReference>
<dbReference type="SUPFAM" id="SSF52949">
    <property type="entry name" value="Macro domain-like"/>
    <property type="match status" value="1"/>
</dbReference>
<dbReference type="Pfam" id="PF01661">
    <property type="entry name" value="Macro"/>
    <property type="match status" value="1"/>
</dbReference>
<dbReference type="SMART" id="SM00506">
    <property type="entry name" value="A1pp"/>
    <property type="match status" value="1"/>
</dbReference>
<dbReference type="InterPro" id="IPR043472">
    <property type="entry name" value="Macro_dom-like"/>
</dbReference>
<reference evidence="4" key="1">
    <citation type="journal article" date="2019" name="Int. J. Syst. Evol. Microbiol.">
        <title>The Global Catalogue of Microorganisms (GCM) 10K type strain sequencing project: providing services to taxonomists for standard genome sequencing and annotation.</title>
        <authorList>
            <consortium name="The Broad Institute Genomics Platform"/>
            <consortium name="The Broad Institute Genome Sequencing Center for Infectious Disease"/>
            <person name="Wu L."/>
            <person name="Ma J."/>
        </authorList>
    </citation>
    <scope>NUCLEOTIDE SEQUENCE [LARGE SCALE GENOMIC DNA]</scope>
    <source>
        <strain evidence="4">JCM 17925</strain>
    </source>
</reference>
<name>A0ABP8K1L5_9BACT</name>
<comment type="catalytic activity">
    <reaction evidence="1">
        <text>an N-(ADP-alpha-D-ribosyl)-thymidine in DNA + H2O = a thymidine in DNA + ADP-D-ribose</text>
        <dbReference type="Rhea" id="RHEA:71655"/>
        <dbReference type="Rhea" id="RHEA-COMP:13556"/>
        <dbReference type="Rhea" id="RHEA-COMP:18051"/>
        <dbReference type="ChEBI" id="CHEBI:15377"/>
        <dbReference type="ChEBI" id="CHEBI:57967"/>
        <dbReference type="ChEBI" id="CHEBI:137386"/>
        <dbReference type="ChEBI" id="CHEBI:191199"/>
    </reaction>
    <physiologicalReaction direction="left-to-right" evidence="1">
        <dbReference type="Rhea" id="RHEA:71656"/>
    </physiologicalReaction>
</comment>